<evidence type="ECO:0000313" key="3">
    <source>
        <dbReference type="EMBL" id="SOD14499.1"/>
    </source>
</evidence>
<gene>
    <name evidence="3" type="ORF">SAMN06297358_1605</name>
</gene>
<keyword evidence="4" id="KW-1185">Reference proteome</keyword>
<keyword evidence="1" id="KW-0732">Signal</keyword>
<proteinExistence type="predicted"/>
<feature type="signal peptide" evidence="1">
    <location>
        <begin position="1"/>
        <end position="18"/>
    </location>
</feature>
<dbReference type="EMBL" id="OCMT01000002">
    <property type="protein sequence ID" value="SOD14499.1"/>
    <property type="molecule type" value="Genomic_DNA"/>
</dbReference>
<accession>A0A285ZXX5</accession>
<organism evidence="3 4">
    <name type="scientific">Pedobacter xixiisoli</name>
    <dbReference type="NCBI Taxonomy" id="1476464"/>
    <lineage>
        <taxon>Bacteria</taxon>
        <taxon>Pseudomonadati</taxon>
        <taxon>Bacteroidota</taxon>
        <taxon>Sphingobacteriia</taxon>
        <taxon>Sphingobacteriales</taxon>
        <taxon>Sphingobacteriaceae</taxon>
        <taxon>Pedobacter</taxon>
    </lineage>
</organism>
<dbReference type="InterPro" id="IPR021782">
    <property type="entry name" value="DUF3347"/>
</dbReference>
<feature type="chain" id="PRO_5012448173" description="DUF3347 domain-containing protein" evidence="1">
    <location>
        <begin position="19"/>
        <end position="173"/>
    </location>
</feature>
<dbReference type="Proteomes" id="UP000219281">
    <property type="component" value="Unassembled WGS sequence"/>
</dbReference>
<sequence>MRKLLIVALLGLGSVVQAQTMSEKEVTADLVAQRETQKKEITNSYLALSDNFITSDSVAAVNNAKALVNSFGKFKFKKLTLDQMNEATTTRKQIVELATEIAATKNINKQRKAFGVLSTKFWTIAAKLKPADMPLYQQVCPMTGDVWLSGSKEIKNPYFPKNMLTCGEVKASL</sequence>
<name>A0A285ZXX5_9SPHI</name>
<feature type="domain" description="DUF3347" evidence="2">
    <location>
        <begin position="41"/>
        <end position="129"/>
    </location>
</feature>
<evidence type="ECO:0000259" key="2">
    <source>
        <dbReference type="Pfam" id="PF11827"/>
    </source>
</evidence>
<reference evidence="4" key="1">
    <citation type="submission" date="2017-09" db="EMBL/GenBank/DDBJ databases">
        <authorList>
            <person name="Varghese N."/>
            <person name="Submissions S."/>
        </authorList>
    </citation>
    <scope>NUCLEOTIDE SEQUENCE [LARGE SCALE GENOMIC DNA]</scope>
    <source>
        <strain evidence="4">CGMCC 1.12803</strain>
    </source>
</reference>
<dbReference type="Pfam" id="PF11827">
    <property type="entry name" value="DUF3347"/>
    <property type="match status" value="1"/>
</dbReference>
<protein>
    <recommendedName>
        <fullName evidence="2">DUF3347 domain-containing protein</fullName>
    </recommendedName>
</protein>
<evidence type="ECO:0000256" key="1">
    <source>
        <dbReference type="SAM" id="SignalP"/>
    </source>
</evidence>
<dbReference type="RefSeq" id="WP_097130699.1">
    <property type="nucleotide sequence ID" value="NZ_OCMT01000002.1"/>
</dbReference>
<dbReference type="AlphaFoldDB" id="A0A285ZXX5"/>
<evidence type="ECO:0000313" key="4">
    <source>
        <dbReference type="Proteomes" id="UP000219281"/>
    </source>
</evidence>
<dbReference type="OrthoDB" id="5513217at2"/>